<dbReference type="GO" id="GO:0005524">
    <property type="term" value="F:ATP binding"/>
    <property type="evidence" value="ECO:0007669"/>
    <property type="project" value="UniProtKB-KW"/>
</dbReference>
<organism evidence="17 18">
    <name type="scientific">Paenibacillus urinalis</name>
    <dbReference type="NCBI Taxonomy" id="521520"/>
    <lineage>
        <taxon>Bacteria</taxon>
        <taxon>Bacillati</taxon>
        <taxon>Bacillota</taxon>
        <taxon>Bacilli</taxon>
        <taxon>Bacillales</taxon>
        <taxon>Paenibacillaceae</taxon>
        <taxon>Paenibacillus</taxon>
    </lineage>
</organism>
<accession>A0AAX3MT35</accession>
<dbReference type="InterPro" id="IPR003594">
    <property type="entry name" value="HATPase_dom"/>
</dbReference>
<dbReference type="SUPFAM" id="SSF47384">
    <property type="entry name" value="Homodimeric domain of signal transducing histidine kinase"/>
    <property type="match status" value="1"/>
</dbReference>
<evidence type="ECO:0000259" key="15">
    <source>
        <dbReference type="PROSITE" id="PS50109"/>
    </source>
</evidence>
<evidence type="ECO:0000256" key="7">
    <source>
        <dbReference type="ARBA" id="ARBA00022692"/>
    </source>
</evidence>
<dbReference type="Gene3D" id="6.10.340.10">
    <property type="match status" value="1"/>
</dbReference>
<dbReference type="InterPro" id="IPR003660">
    <property type="entry name" value="HAMP_dom"/>
</dbReference>
<dbReference type="Gene3D" id="3.30.565.10">
    <property type="entry name" value="Histidine kinase-like ATPase, C-terminal domain"/>
    <property type="match status" value="1"/>
</dbReference>
<dbReference type="InterPro" id="IPR003661">
    <property type="entry name" value="HisK_dim/P_dom"/>
</dbReference>
<dbReference type="Pfam" id="PF00672">
    <property type="entry name" value="HAMP"/>
    <property type="match status" value="1"/>
</dbReference>
<keyword evidence="9 17" id="KW-0418">Kinase</keyword>
<dbReference type="SMART" id="SM00387">
    <property type="entry name" value="HATPase_c"/>
    <property type="match status" value="1"/>
</dbReference>
<evidence type="ECO:0000256" key="12">
    <source>
        <dbReference type="ARBA" id="ARBA00023012"/>
    </source>
</evidence>
<evidence type="ECO:0000256" key="2">
    <source>
        <dbReference type="ARBA" id="ARBA00004651"/>
    </source>
</evidence>
<evidence type="ECO:0000256" key="3">
    <source>
        <dbReference type="ARBA" id="ARBA00012438"/>
    </source>
</evidence>
<evidence type="ECO:0000256" key="14">
    <source>
        <dbReference type="SAM" id="Phobius"/>
    </source>
</evidence>
<dbReference type="CDD" id="cd00082">
    <property type="entry name" value="HisKA"/>
    <property type="match status" value="1"/>
</dbReference>
<dbReference type="PROSITE" id="PS50885">
    <property type="entry name" value="HAMP"/>
    <property type="match status" value="1"/>
</dbReference>
<evidence type="ECO:0000256" key="1">
    <source>
        <dbReference type="ARBA" id="ARBA00000085"/>
    </source>
</evidence>
<dbReference type="InterPro" id="IPR036890">
    <property type="entry name" value="HATPase_C_sf"/>
</dbReference>
<dbReference type="InterPro" id="IPR036097">
    <property type="entry name" value="HisK_dim/P_sf"/>
</dbReference>
<evidence type="ECO:0000256" key="13">
    <source>
        <dbReference type="ARBA" id="ARBA00023136"/>
    </source>
</evidence>
<comment type="subcellular location">
    <subcellularLocation>
        <location evidence="2">Cell membrane</location>
        <topology evidence="2">Multi-pass membrane protein</topology>
    </subcellularLocation>
</comment>
<dbReference type="GO" id="GO:0000155">
    <property type="term" value="F:phosphorelay sensor kinase activity"/>
    <property type="evidence" value="ECO:0007669"/>
    <property type="project" value="InterPro"/>
</dbReference>
<comment type="catalytic activity">
    <reaction evidence="1">
        <text>ATP + protein L-histidine = ADP + protein N-phospho-L-histidine.</text>
        <dbReference type="EC" id="2.7.13.3"/>
    </reaction>
</comment>
<dbReference type="PRINTS" id="PR00344">
    <property type="entry name" value="BCTRLSENSOR"/>
</dbReference>
<dbReference type="Pfam" id="PF00512">
    <property type="entry name" value="HisKA"/>
    <property type="match status" value="1"/>
</dbReference>
<evidence type="ECO:0000256" key="8">
    <source>
        <dbReference type="ARBA" id="ARBA00022741"/>
    </source>
</evidence>
<dbReference type="Proteomes" id="UP001220962">
    <property type="component" value="Chromosome"/>
</dbReference>
<keyword evidence="4" id="KW-1003">Cell membrane</keyword>
<dbReference type="PROSITE" id="PS50109">
    <property type="entry name" value="HIS_KIN"/>
    <property type="match status" value="1"/>
</dbReference>
<evidence type="ECO:0000256" key="6">
    <source>
        <dbReference type="ARBA" id="ARBA00022679"/>
    </source>
</evidence>
<dbReference type="CDD" id="cd06225">
    <property type="entry name" value="HAMP"/>
    <property type="match status" value="1"/>
</dbReference>
<evidence type="ECO:0000256" key="5">
    <source>
        <dbReference type="ARBA" id="ARBA00022553"/>
    </source>
</evidence>
<dbReference type="EC" id="2.7.13.3" evidence="3"/>
<evidence type="ECO:0000256" key="11">
    <source>
        <dbReference type="ARBA" id="ARBA00022989"/>
    </source>
</evidence>
<keyword evidence="7 14" id="KW-0812">Transmembrane</keyword>
<dbReference type="CDD" id="cd00075">
    <property type="entry name" value="HATPase"/>
    <property type="match status" value="1"/>
</dbReference>
<dbReference type="FunFam" id="3.30.565.10:FF:000006">
    <property type="entry name" value="Sensor histidine kinase WalK"/>
    <property type="match status" value="1"/>
</dbReference>
<evidence type="ECO:0000313" key="18">
    <source>
        <dbReference type="Proteomes" id="UP001220962"/>
    </source>
</evidence>
<feature type="domain" description="HAMP" evidence="16">
    <location>
        <begin position="74"/>
        <end position="126"/>
    </location>
</feature>
<keyword evidence="10" id="KW-0067">ATP-binding</keyword>
<dbReference type="FunFam" id="1.10.287.130:FF:000001">
    <property type="entry name" value="Two-component sensor histidine kinase"/>
    <property type="match status" value="1"/>
</dbReference>
<dbReference type="SUPFAM" id="SSF158472">
    <property type="entry name" value="HAMP domain-like"/>
    <property type="match status" value="1"/>
</dbReference>
<dbReference type="PANTHER" id="PTHR45528:SF1">
    <property type="entry name" value="SENSOR HISTIDINE KINASE CPXA"/>
    <property type="match status" value="1"/>
</dbReference>
<evidence type="ECO:0000256" key="4">
    <source>
        <dbReference type="ARBA" id="ARBA00022475"/>
    </source>
</evidence>
<reference evidence="17" key="1">
    <citation type="submission" date="2023-02" db="EMBL/GenBank/DDBJ databases">
        <title>Pathogen: clinical or host-associated sample.</title>
        <authorList>
            <person name="Hergert J."/>
            <person name="Casey R."/>
            <person name="Wagner J."/>
            <person name="Young E.L."/>
            <person name="Oakeson K.F."/>
        </authorList>
    </citation>
    <scope>NUCLEOTIDE SEQUENCE</scope>
    <source>
        <strain evidence="17">2022CK-00830</strain>
    </source>
</reference>
<dbReference type="RefSeq" id="WP_205053155.1">
    <property type="nucleotide sequence ID" value="NZ_CP118101.1"/>
</dbReference>
<dbReference type="GO" id="GO:0005886">
    <property type="term" value="C:plasma membrane"/>
    <property type="evidence" value="ECO:0007669"/>
    <property type="project" value="UniProtKB-SubCell"/>
</dbReference>
<dbReference type="InterPro" id="IPR050398">
    <property type="entry name" value="HssS/ArlS-like"/>
</dbReference>
<evidence type="ECO:0000259" key="16">
    <source>
        <dbReference type="PROSITE" id="PS50885"/>
    </source>
</evidence>
<keyword evidence="6" id="KW-0808">Transferase</keyword>
<feature type="transmembrane region" description="Helical" evidence="14">
    <location>
        <begin position="12"/>
        <end position="34"/>
    </location>
</feature>
<dbReference type="Pfam" id="PF02518">
    <property type="entry name" value="HATPase_c"/>
    <property type="match status" value="1"/>
</dbReference>
<dbReference type="SMART" id="SM00388">
    <property type="entry name" value="HisKA"/>
    <property type="match status" value="1"/>
</dbReference>
<evidence type="ECO:0000256" key="9">
    <source>
        <dbReference type="ARBA" id="ARBA00022777"/>
    </source>
</evidence>
<dbReference type="SMART" id="SM00304">
    <property type="entry name" value="HAMP"/>
    <property type="match status" value="1"/>
</dbReference>
<evidence type="ECO:0000313" key="17">
    <source>
        <dbReference type="EMBL" id="WDH80387.1"/>
    </source>
</evidence>
<dbReference type="InterPro" id="IPR005467">
    <property type="entry name" value="His_kinase_dom"/>
</dbReference>
<keyword evidence="12" id="KW-0902">Two-component regulatory system</keyword>
<keyword evidence="11 14" id="KW-1133">Transmembrane helix</keyword>
<dbReference type="AlphaFoldDB" id="A0AAX3MT35"/>
<protein>
    <recommendedName>
        <fullName evidence="3">histidine kinase</fullName>
        <ecNumber evidence="3">2.7.13.3</ecNumber>
    </recommendedName>
</protein>
<gene>
    <name evidence="17" type="ORF">PUW23_12485</name>
</gene>
<dbReference type="PANTHER" id="PTHR45528">
    <property type="entry name" value="SENSOR HISTIDINE KINASE CPXA"/>
    <property type="match status" value="1"/>
</dbReference>
<dbReference type="EMBL" id="CP118101">
    <property type="protein sequence ID" value="WDH80387.1"/>
    <property type="molecule type" value="Genomic_DNA"/>
</dbReference>
<sequence length="361" mass="41100">MTIKKRLILANMAMILIPILAFLLIDFLAGIFWFQQSRGGVDPESKNDFLQLRLILMLVVLVLTNGWLTYSVSRSIIKPVQELMQAAEQISSGALDQPIYVRRKDELGQLAASFERMRLKLKASAEIKEQYEHHRRELIANISHDLRTPMTAIKGYCEGIRDGVCDSKEKLERYTTTILNKIKELDHLIEQLFTFSKLEFNGAPLDLREINIEAYMKDYTEELQYDMEQMGIRLTYYSDLQSPVIVHADPKQLKRAVENIVQNSIKYMNNPDGQIALSLHPSDEKGVIIRIEDDGPGIPAEHVPHIFEHFYRAEPSRSQQTGGSGLGLAIVKRIMEQHNGIVSMTSEVGKGTRIELLLHGL</sequence>
<feature type="transmembrane region" description="Helical" evidence="14">
    <location>
        <begin position="54"/>
        <end position="72"/>
    </location>
</feature>
<name>A0AAX3MT35_9BACL</name>
<dbReference type="Gene3D" id="1.10.287.130">
    <property type="match status" value="1"/>
</dbReference>
<evidence type="ECO:0000256" key="10">
    <source>
        <dbReference type="ARBA" id="ARBA00022840"/>
    </source>
</evidence>
<keyword evidence="5" id="KW-0597">Phosphoprotein</keyword>
<keyword evidence="13 14" id="KW-0472">Membrane</keyword>
<dbReference type="InterPro" id="IPR004358">
    <property type="entry name" value="Sig_transdc_His_kin-like_C"/>
</dbReference>
<proteinExistence type="predicted"/>
<dbReference type="SUPFAM" id="SSF55874">
    <property type="entry name" value="ATPase domain of HSP90 chaperone/DNA topoisomerase II/histidine kinase"/>
    <property type="match status" value="1"/>
</dbReference>
<keyword evidence="8" id="KW-0547">Nucleotide-binding</keyword>
<feature type="domain" description="Histidine kinase" evidence="15">
    <location>
        <begin position="141"/>
        <end position="361"/>
    </location>
</feature>